<evidence type="ECO:0000313" key="3">
    <source>
        <dbReference type="EMBL" id="GFA80950.1"/>
    </source>
</evidence>
<comment type="caution">
    <text evidence="3">The sequence shown here is derived from an EMBL/GenBank/DDBJ whole genome shotgun (WGS) entry which is preliminary data.</text>
</comment>
<organism evidence="3">
    <name type="scientific">Tanacetum cinerariifolium</name>
    <name type="common">Dalmatian daisy</name>
    <name type="synonym">Chrysanthemum cinerariifolium</name>
    <dbReference type="NCBI Taxonomy" id="118510"/>
    <lineage>
        <taxon>Eukaryota</taxon>
        <taxon>Viridiplantae</taxon>
        <taxon>Streptophyta</taxon>
        <taxon>Embryophyta</taxon>
        <taxon>Tracheophyta</taxon>
        <taxon>Spermatophyta</taxon>
        <taxon>Magnoliopsida</taxon>
        <taxon>eudicotyledons</taxon>
        <taxon>Gunneridae</taxon>
        <taxon>Pentapetalae</taxon>
        <taxon>asterids</taxon>
        <taxon>campanulids</taxon>
        <taxon>Asterales</taxon>
        <taxon>Asteraceae</taxon>
        <taxon>Asteroideae</taxon>
        <taxon>Anthemideae</taxon>
        <taxon>Anthemidinae</taxon>
        <taxon>Tanacetum</taxon>
    </lineage>
</organism>
<protein>
    <submittedName>
        <fullName evidence="3">Uncharacterized protein</fullName>
    </submittedName>
</protein>
<accession>A0A699K841</accession>
<gene>
    <name evidence="3" type="ORF">Tci_652922</name>
</gene>
<name>A0A699K841_TANCI</name>
<sequence>MMQRVFGFVHGRTYFVLYILLSVGSFCVYRVLAIFLLAFFNKILNAVKKKNVGNKNGLIFVPGIANQNPNGNVNLVAARAEGNVSGNNADLDEIEEVNSNCILMANLQQASTSDTQTDKAAVYDSDGSVEYTELLEPIPEPHQVPQNANNVIFEVSSAEQSGGTVEQRPANVEETRVLYDS</sequence>
<feature type="transmembrane region" description="Helical" evidence="2">
    <location>
        <begin position="15"/>
        <end position="40"/>
    </location>
</feature>
<evidence type="ECO:0000256" key="1">
    <source>
        <dbReference type="SAM" id="MobiDB-lite"/>
    </source>
</evidence>
<dbReference type="AlphaFoldDB" id="A0A699K841"/>
<proteinExistence type="predicted"/>
<feature type="compositionally biased region" description="Basic and acidic residues" evidence="1">
    <location>
        <begin position="171"/>
        <end position="181"/>
    </location>
</feature>
<keyword evidence="2" id="KW-1133">Transmembrane helix</keyword>
<evidence type="ECO:0000256" key="2">
    <source>
        <dbReference type="SAM" id="Phobius"/>
    </source>
</evidence>
<keyword evidence="2" id="KW-0812">Transmembrane</keyword>
<keyword evidence="2" id="KW-0472">Membrane</keyword>
<dbReference type="EMBL" id="BKCJ010492170">
    <property type="protein sequence ID" value="GFA80950.1"/>
    <property type="molecule type" value="Genomic_DNA"/>
</dbReference>
<feature type="region of interest" description="Disordered" evidence="1">
    <location>
        <begin position="158"/>
        <end position="181"/>
    </location>
</feature>
<reference evidence="3" key="1">
    <citation type="journal article" date="2019" name="Sci. Rep.">
        <title>Draft genome of Tanacetum cinerariifolium, the natural source of mosquito coil.</title>
        <authorList>
            <person name="Yamashiro T."/>
            <person name="Shiraishi A."/>
            <person name="Satake H."/>
            <person name="Nakayama K."/>
        </authorList>
    </citation>
    <scope>NUCLEOTIDE SEQUENCE</scope>
</reference>